<keyword evidence="6" id="KW-1185">Reference proteome</keyword>
<dbReference type="Gene3D" id="2.60.120.10">
    <property type="entry name" value="Jelly Rolls"/>
    <property type="match status" value="1"/>
</dbReference>
<accession>A0A369B687</accession>
<evidence type="ECO:0000256" key="3">
    <source>
        <dbReference type="ARBA" id="ARBA00023163"/>
    </source>
</evidence>
<reference evidence="5 6" key="1">
    <citation type="submission" date="2018-07" db="EMBL/GenBank/DDBJ databases">
        <title>Genomic Encyclopedia of Type Strains, Phase IV (KMG-IV): sequencing the most valuable type-strain genomes for metagenomic binning, comparative biology and taxonomic classification.</title>
        <authorList>
            <person name="Goeker M."/>
        </authorList>
    </citation>
    <scope>NUCLEOTIDE SEQUENCE [LARGE SCALE GENOMIC DNA]</scope>
    <source>
        <strain evidence="5 6">DSM 27016</strain>
    </source>
</reference>
<protein>
    <submittedName>
        <fullName evidence="5">AraC-like DNA-binding protein</fullName>
    </submittedName>
</protein>
<proteinExistence type="predicted"/>
<dbReference type="InterPro" id="IPR018060">
    <property type="entry name" value="HTH_AraC"/>
</dbReference>
<dbReference type="PRINTS" id="PR00032">
    <property type="entry name" value="HTHARAC"/>
</dbReference>
<dbReference type="Pfam" id="PF02311">
    <property type="entry name" value="AraC_binding"/>
    <property type="match status" value="1"/>
</dbReference>
<dbReference type="SMART" id="SM00342">
    <property type="entry name" value="HTH_ARAC"/>
    <property type="match status" value="1"/>
</dbReference>
<dbReference type="EMBL" id="QPJT01000012">
    <property type="protein sequence ID" value="RCX16047.1"/>
    <property type="molecule type" value="Genomic_DNA"/>
</dbReference>
<gene>
    <name evidence="5" type="ORF">DFR58_11228</name>
</gene>
<organism evidence="5 6">
    <name type="scientific">Anaerobacterium chartisolvens</name>
    <dbReference type="NCBI Taxonomy" id="1297424"/>
    <lineage>
        <taxon>Bacteria</taxon>
        <taxon>Bacillati</taxon>
        <taxon>Bacillota</taxon>
        <taxon>Clostridia</taxon>
        <taxon>Eubacteriales</taxon>
        <taxon>Oscillospiraceae</taxon>
        <taxon>Anaerobacterium</taxon>
    </lineage>
</organism>
<comment type="caution">
    <text evidence="5">The sequence shown here is derived from an EMBL/GenBank/DDBJ whole genome shotgun (WGS) entry which is preliminary data.</text>
</comment>
<keyword evidence="2 5" id="KW-0238">DNA-binding</keyword>
<dbReference type="PROSITE" id="PS00041">
    <property type="entry name" value="HTH_ARAC_FAMILY_1"/>
    <property type="match status" value="1"/>
</dbReference>
<dbReference type="GO" id="GO:0043565">
    <property type="term" value="F:sequence-specific DNA binding"/>
    <property type="evidence" value="ECO:0007669"/>
    <property type="project" value="InterPro"/>
</dbReference>
<dbReference type="InterPro" id="IPR020449">
    <property type="entry name" value="Tscrpt_reg_AraC-type_HTH"/>
</dbReference>
<dbReference type="AlphaFoldDB" id="A0A369B687"/>
<dbReference type="GO" id="GO:0003700">
    <property type="term" value="F:DNA-binding transcription factor activity"/>
    <property type="evidence" value="ECO:0007669"/>
    <property type="project" value="InterPro"/>
</dbReference>
<dbReference type="InterPro" id="IPR037923">
    <property type="entry name" value="HTH-like"/>
</dbReference>
<dbReference type="SUPFAM" id="SSF51215">
    <property type="entry name" value="Regulatory protein AraC"/>
    <property type="match status" value="1"/>
</dbReference>
<dbReference type="PROSITE" id="PS01124">
    <property type="entry name" value="HTH_ARAC_FAMILY_2"/>
    <property type="match status" value="1"/>
</dbReference>
<dbReference type="PANTHER" id="PTHR43280:SF2">
    <property type="entry name" value="HTH-TYPE TRANSCRIPTIONAL REGULATOR EXSA"/>
    <property type="match status" value="1"/>
</dbReference>
<sequence>MAFYENTGYSPNFPIIAKKLTDATSLPHWHPEYELSLVCEGSVGMGRNSEYRVLKKGDIAFCGVGDLHYFNSKGMHSTVVTIIFRPELLGNAVDLSAYKQSTIPLLDSAAVEELKLEASALNEMTYCIDSIYKEMSAQRHDYKLFVKADLIKLFGLFSRHIPKSAIELDGNTAGPRSITLVQSAMKYIENNYSQDISLDEISEYLKISPFYFSRIFSSVTGLTYKNYLNKTRVEKAHNLLETTTMSVTDIAYECGYNSLRTFNRAFKELKGSTPSSLRHAADL</sequence>
<evidence type="ECO:0000259" key="4">
    <source>
        <dbReference type="PROSITE" id="PS01124"/>
    </source>
</evidence>
<dbReference type="RefSeq" id="WP_114297975.1">
    <property type="nucleotide sequence ID" value="NZ_QPJT01000012.1"/>
</dbReference>
<dbReference type="PANTHER" id="PTHR43280">
    <property type="entry name" value="ARAC-FAMILY TRANSCRIPTIONAL REGULATOR"/>
    <property type="match status" value="1"/>
</dbReference>
<evidence type="ECO:0000313" key="6">
    <source>
        <dbReference type="Proteomes" id="UP000253034"/>
    </source>
</evidence>
<dbReference type="SUPFAM" id="SSF46689">
    <property type="entry name" value="Homeodomain-like"/>
    <property type="match status" value="2"/>
</dbReference>
<keyword evidence="3" id="KW-0804">Transcription</keyword>
<dbReference type="InterPro" id="IPR018062">
    <property type="entry name" value="HTH_AraC-typ_CS"/>
</dbReference>
<dbReference type="InterPro" id="IPR009057">
    <property type="entry name" value="Homeodomain-like_sf"/>
</dbReference>
<evidence type="ECO:0000313" key="5">
    <source>
        <dbReference type="EMBL" id="RCX16047.1"/>
    </source>
</evidence>
<feature type="domain" description="HTH araC/xylS-type" evidence="4">
    <location>
        <begin position="182"/>
        <end position="280"/>
    </location>
</feature>
<dbReference type="OrthoDB" id="253601at2"/>
<dbReference type="Gene3D" id="1.10.10.60">
    <property type="entry name" value="Homeodomain-like"/>
    <property type="match status" value="2"/>
</dbReference>
<keyword evidence="1" id="KW-0805">Transcription regulation</keyword>
<name>A0A369B687_9FIRM</name>
<evidence type="ECO:0000256" key="1">
    <source>
        <dbReference type="ARBA" id="ARBA00023015"/>
    </source>
</evidence>
<dbReference type="InterPro" id="IPR014710">
    <property type="entry name" value="RmlC-like_jellyroll"/>
</dbReference>
<dbReference type="Pfam" id="PF12833">
    <property type="entry name" value="HTH_18"/>
    <property type="match status" value="1"/>
</dbReference>
<evidence type="ECO:0000256" key="2">
    <source>
        <dbReference type="ARBA" id="ARBA00023125"/>
    </source>
</evidence>
<dbReference type="InterPro" id="IPR003313">
    <property type="entry name" value="AraC-bd"/>
</dbReference>
<dbReference type="Proteomes" id="UP000253034">
    <property type="component" value="Unassembled WGS sequence"/>
</dbReference>